<evidence type="ECO:0000256" key="12">
    <source>
        <dbReference type="ARBA" id="ARBA00049020"/>
    </source>
</evidence>
<evidence type="ECO:0000256" key="11">
    <source>
        <dbReference type="ARBA" id="ARBA00047550"/>
    </source>
</evidence>
<dbReference type="InterPro" id="IPR050765">
    <property type="entry name" value="Riboflavin_Biosynth_HTPR"/>
</dbReference>
<dbReference type="InterPro" id="IPR024072">
    <property type="entry name" value="DHFR-like_dom_sf"/>
</dbReference>
<accession>A0AAN7TCE3</accession>
<keyword evidence="8" id="KW-0560">Oxidoreductase</keyword>
<comment type="function">
    <text evidence="1">Catalyzes an early step in riboflavin biosynthesis, the NADPH-dependent reduction of the ribose side chain of 2,5-diamino-6-ribosylamino-4(3H)-pyrimidinone 5'-phosphate, yielding 2,5-diamino-6-ribitylamino-4(3H)-pyrimidinone 5'-phosphate.</text>
</comment>
<evidence type="ECO:0000256" key="9">
    <source>
        <dbReference type="ARBA" id="ARBA00030073"/>
    </source>
</evidence>
<dbReference type="EC" id="1.1.1.302" evidence="4"/>
<keyword evidence="7" id="KW-0521">NADP</keyword>
<evidence type="ECO:0000259" key="13">
    <source>
        <dbReference type="Pfam" id="PF01872"/>
    </source>
</evidence>
<organism evidence="14 15">
    <name type="scientific">Meristemomyces frigidus</name>
    <dbReference type="NCBI Taxonomy" id="1508187"/>
    <lineage>
        <taxon>Eukaryota</taxon>
        <taxon>Fungi</taxon>
        <taxon>Dikarya</taxon>
        <taxon>Ascomycota</taxon>
        <taxon>Pezizomycotina</taxon>
        <taxon>Dothideomycetes</taxon>
        <taxon>Dothideomycetidae</taxon>
        <taxon>Mycosphaerellales</taxon>
        <taxon>Teratosphaeriaceae</taxon>
        <taxon>Meristemomyces</taxon>
    </lineage>
</organism>
<reference evidence="14" key="1">
    <citation type="submission" date="2023-08" db="EMBL/GenBank/DDBJ databases">
        <title>Black Yeasts Isolated from many extreme environments.</title>
        <authorList>
            <person name="Coleine C."/>
            <person name="Stajich J.E."/>
            <person name="Selbmann L."/>
        </authorList>
    </citation>
    <scope>NUCLEOTIDE SEQUENCE</scope>
    <source>
        <strain evidence="14">CCFEE 5401</strain>
    </source>
</reference>
<evidence type="ECO:0000256" key="6">
    <source>
        <dbReference type="ARBA" id="ARBA00022619"/>
    </source>
</evidence>
<evidence type="ECO:0000313" key="14">
    <source>
        <dbReference type="EMBL" id="KAK5110523.1"/>
    </source>
</evidence>
<evidence type="ECO:0000256" key="5">
    <source>
        <dbReference type="ARBA" id="ARBA00015035"/>
    </source>
</evidence>
<dbReference type="Gene3D" id="3.40.430.10">
    <property type="entry name" value="Dihydrofolate Reductase, subunit A"/>
    <property type="match status" value="1"/>
</dbReference>
<dbReference type="InterPro" id="IPR002734">
    <property type="entry name" value="RibDG_C"/>
</dbReference>
<dbReference type="PANTHER" id="PTHR38011">
    <property type="entry name" value="DIHYDROFOLATE REDUCTASE FAMILY PROTEIN (AFU_ORTHOLOGUE AFUA_8G06820)"/>
    <property type="match status" value="1"/>
</dbReference>
<evidence type="ECO:0000256" key="7">
    <source>
        <dbReference type="ARBA" id="ARBA00022857"/>
    </source>
</evidence>
<comment type="catalytic activity">
    <reaction evidence="12">
        <text>2,5-diamino-6-(1-D-ribitylamino)pyrimidin-4(3H)-one 5'-phosphate + NADP(+) = 2,5-diamino-6-(1-D-ribosylamino)pyrimidin-4(3H)-one 5'-phosphate + NADPH + H(+)</text>
        <dbReference type="Rhea" id="RHEA:27278"/>
        <dbReference type="ChEBI" id="CHEBI:15378"/>
        <dbReference type="ChEBI" id="CHEBI:57783"/>
        <dbReference type="ChEBI" id="CHEBI:58349"/>
        <dbReference type="ChEBI" id="CHEBI:58890"/>
        <dbReference type="ChEBI" id="CHEBI:59545"/>
        <dbReference type="EC" id="1.1.1.302"/>
    </reaction>
</comment>
<dbReference type="AlphaFoldDB" id="A0AAN7TCE3"/>
<evidence type="ECO:0000256" key="10">
    <source>
        <dbReference type="ARBA" id="ARBA00031630"/>
    </source>
</evidence>
<feature type="domain" description="Bacterial bifunctional deaminase-reductase C-terminal" evidence="13">
    <location>
        <begin position="27"/>
        <end position="250"/>
    </location>
</feature>
<evidence type="ECO:0000256" key="3">
    <source>
        <dbReference type="ARBA" id="ARBA00009723"/>
    </source>
</evidence>
<evidence type="ECO:0000313" key="15">
    <source>
        <dbReference type="Proteomes" id="UP001310890"/>
    </source>
</evidence>
<evidence type="ECO:0000256" key="8">
    <source>
        <dbReference type="ARBA" id="ARBA00023002"/>
    </source>
</evidence>
<protein>
    <recommendedName>
        <fullName evidence="5">2,5-diamino-6-ribosylamino-4(3H)-pyrimidinone 5'-phosphate reductase</fullName>
        <ecNumber evidence="4">1.1.1.302</ecNumber>
    </recommendedName>
    <alternativeName>
        <fullName evidence="10">2,5-diamino-6-(5-phospho-D-ribosylamino)pyrimidin-4(3H)-one reductase</fullName>
    </alternativeName>
    <alternativeName>
        <fullName evidence="9">2,5-diamino-6-ribitylamino-4(3H)-pyrimidinone 5'-phosphate synthase</fullName>
    </alternativeName>
</protein>
<dbReference type="PANTHER" id="PTHR38011:SF7">
    <property type="entry name" value="2,5-DIAMINO-6-RIBOSYLAMINO-4(3H)-PYRIMIDINONE 5'-PHOSPHATE REDUCTASE"/>
    <property type="match status" value="1"/>
</dbReference>
<name>A0AAN7TCE3_9PEZI</name>
<dbReference type="Proteomes" id="UP001310890">
    <property type="component" value="Unassembled WGS sequence"/>
</dbReference>
<evidence type="ECO:0000256" key="1">
    <source>
        <dbReference type="ARBA" id="ARBA00003555"/>
    </source>
</evidence>
<dbReference type="SUPFAM" id="SSF53597">
    <property type="entry name" value="Dihydrofolate reductase-like"/>
    <property type="match status" value="1"/>
</dbReference>
<dbReference type="EMBL" id="JAVRRL010000048">
    <property type="protein sequence ID" value="KAK5110523.1"/>
    <property type="molecule type" value="Genomic_DNA"/>
</dbReference>
<dbReference type="GO" id="GO:0008703">
    <property type="term" value="F:5-amino-6-(5-phosphoribosylamino)uracil reductase activity"/>
    <property type="evidence" value="ECO:0007669"/>
    <property type="project" value="InterPro"/>
</dbReference>
<evidence type="ECO:0000256" key="4">
    <source>
        <dbReference type="ARBA" id="ARBA00012851"/>
    </source>
</evidence>
<dbReference type="Pfam" id="PF01872">
    <property type="entry name" value="RibD_C"/>
    <property type="match status" value="1"/>
</dbReference>
<sequence length="257" mass="27966">MSKVTVLSVDDIAFLEPYLPRSKDELPFVTLTYASSLDGMISLAPGLRTTLSGSATKSMTHYLRQYHDAILVGVGTVIADDPSLNCRYPGADFEPQPRPIVVDPRARWDYESSKLVQLSLQGKGKKPLLVHVAHGVERKNQDDGVCEHAYLPAEGEGPDSNSSSLDWMSMLMEFKRRGMDSVMIEGGATIISALLRRPELIDSVIVTLAPTWLGAGGVTVQPAERHEGGERVNAARLMGTAWRQFGDDAVLCGRLGT</sequence>
<gene>
    <name evidence="14" type="ORF">LTR62_005715</name>
</gene>
<comment type="caution">
    <text evidence="14">The sequence shown here is derived from an EMBL/GenBank/DDBJ whole genome shotgun (WGS) entry which is preliminary data.</text>
</comment>
<dbReference type="GO" id="GO:0009231">
    <property type="term" value="P:riboflavin biosynthetic process"/>
    <property type="evidence" value="ECO:0007669"/>
    <property type="project" value="UniProtKB-KW"/>
</dbReference>
<comment type="pathway">
    <text evidence="2">Cofactor biosynthesis; riboflavin biosynthesis.</text>
</comment>
<comment type="similarity">
    <text evidence="3">Belongs to the HTP reductase family.</text>
</comment>
<evidence type="ECO:0000256" key="2">
    <source>
        <dbReference type="ARBA" id="ARBA00005104"/>
    </source>
</evidence>
<comment type="catalytic activity">
    <reaction evidence="11">
        <text>2,5-diamino-6-(1-D-ribitylamino)pyrimidin-4(3H)-one 5'-phosphate + NAD(+) = 2,5-diamino-6-(1-D-ribosylamino)pyrimidin-4(3H)-one 5'-phosphate + NADH + H(+)</text>
        <dbReference type="Rhea" id="RHEA:27274"/>
        <dbReference type="ChEBI" id="CHEBI:15378"/>
        <dbReference type="ChEBI" id="CHEBI:57540"/>
        <dbReference type="ChEBI" id="CHEBI:57945"/>
        <dbReference type="ChEBI" id="CHEBI:58890"/>
        <dbReference type="ChEBI" id="CHEBI:59545"/>
        <dbReference type="EC" id="1.1.1.302"/>
    </reaction>
</comment>
<proteinExistence type="inferred from homology"/>
<keyword evidence="6" id="KW-0686">Riboflavin biosynthesis</keyword>